<sequence>MRYTRAKFSYKGYTVKDCRGIKTIMIRKSLIRQSSTAPRFKEGWTGHPI</sequence>
<proteinExistence type="predicted"/>
<gene>
    <name evidence="1" type="ORF">A73_157</name>
</gene>
<dbReference type="EMBL" id="OP778609">
    <property type="protein sequence ID" value="WBF77797.1"/>
    <property type="molecule type" value="Genomic_DNA"/>
</dbReference>
<evidence type="ECO:0000313" key="1">
    <source>
        <dbReference type="EMBL" id="WBF77797.1"/>
    </source>
</evidence>
<reference evidence="1 2" key="1">
    <citation type="submission" date="2022-11" db="EMBL/GenBank/DDBJ databases">
        <authorList>
            <person name="Cortes-Martin A."/>
            <person name="Buttimer C.T.H."/>
            <person name="Hill C."/>
        </authorList>
    </citation>
    <scope>NUCLEOTIDE SEQUENCE [LARGE SCALE GENOMIC DNA]</scope>
</reference>
<keyword evidence="2" id="KW-1185">Reference proteome</keyword>
<organism evidence="1 2">
    <name type="scientific">Escherichia phage A73</name>
    <dbReference type="NCBI Taxonomy" id="3003819"/>
    <lineage>
        <taxon>Viruses</taxon>
        <taxon>Duplodnaviria</taxon>
        <taxon>Heunggongvirae</taxon>
        <taxon>Uroviricota</taxon>
        <taxon>Caudoviricetes</taxon>
        <taxon>Vequintavirinae</taxon>
        <taxon>Septuagintavirus</taxon>
        <taxon>Septuagintavirus A73</taxon>
    </lineage>
</organism>
<name>A0AAE9VXH8_9CAUD</name>
<accession>A0AAE9VXH8</accession>
<evidence type="ECO:0000313" key="2">
    <source>
        <dbReference type="Proteomes" id="UP001223579"/>
    </source>
</evidence>
<dbReference type="Proteomes" id="UP001223579">
    <property type="component" value="Segment"/>
</dbReference>
<protein>
    <submittedName>
        <fullName evidence="1">Uncharacterized protein</fullName>
    </submittedName>
</protein>